<organism evidence="1 2">
    <name type="scientific">Hymenolepis diminuta</name>
    <name type="common">Rat tapeworm</name>
    <dbReference type="NCBI Taxonomy" id="6216"/>
    <lineage>
        <taxon>Eukaryota</taxon>
        <taxon>Metazoa</taxon>
        <taxon>Spiralia</taxon>
        <taxon>Lophotrochozoa</taxon>
        <taxon>Platyhelminthes</taxon>
        <taxon>Cestoda</taxon>
        <taxon>Eucestoda</taxon>
        <taxon>Cyclophyllidea</taxon>
        <taxon>Hymenolepididae</taxon>
        <taxon>Hymenolepis</taxon>
    </lineage>
</organism>
<dbReference type="EMBL" id="CABIJS010000066">
    <property type="protein sequence ID" value="VUZ41590.1"/>
    <property type="molecule type" value="Genomic_DNA"/>
</dbReference>
<dbReference type="Proteomes" id="UP000321570">
    <property type="component" value="Unassembled WGS sequence"/>
</dbReference>
<feature type="non-terminal residue" evidence="1">
    <location>
        <position position="226"/>
    </location>
</feature>
<accession>A0A564Y2X4</accession>
<evidence type="ECO:0000313" key="2">
    <source>
        <dbReference type="Proteomes" id="UP000321570"/>
    </source>
</evidence>
<name>A0A564Y2X4_HYMDI</name>
<proteinExistence type="predicted"/>
<evidence type="ECO:0008006" key="3">
    <source>
        <dbReference type="Google" id="ProtNLM"/>
    </source>
</evidence>
<keyword evidence="2" id="KW-1185">Reference proteome</keyword>
<evidence type="ECO:0000313" key="1">
    <source>
        <dbReference type="EMBL" id="VUZ41590.1"/>
    </source>
</evidence>
<reference evidence="1 2" key="1">
    <citation type="submission" date="2019-07" db="EMBL/GenBank/DDBJ databases">
        <authorList>
            <person name="Jastrzebski P J."/>
            <person name="Paukszto L."/>
            <person name="Jastrzebski P J."/>
        </authorList>
    </citation>
    <scope>NUCLEOTIDE SEQUENCE [LARGE SCALE GENOMIC DNA]</scope>
    <source>
        <strain evidence="1 2">WMS-il1</strain>
    </source>
</reference>
<sequence length="226" mass="25558">AKPIITKRLLVPTQLDNGLEVTAEVPKSRACDVCYMTVTVDRRSVTSIPLKWPLKDQSPQPILPPINYRVEPIKKSAGNESIFIAYRTFTLQWSESNLTDSREDLRNWFARMQSFAAPNDVTVIYKNSWPVCPIGHHLVIPNPPYCAPCPPGSYAVAYKAVGRARYDVLVKRPSWEQPYATVCVACPKGTYQTEPGRTNCTECSQNNNQIYCQKAEKERKPSRPIK</sequence>
<gene>
    <name evidence="1" type="ORF">WMSIL1_LOCUS2473</name>
</gene>
<protein>
    <recommendedName>
        <fullName evidence="3">Tyrosine-protein kinase ephrin type A/B receptor-like domain-containing protein</fullName>
    </recommendedName>
</protein>
<dbReference type="AlphaFoldDB" id="A0A564Y2X4"/>
<feature type="non-terminal residue" evidence="1">
    <location>
        <position position="1"/>
    </location>
</feature>